<feature type="region of interest" description="Disordered" evidence="1">
    <location>
        <begin position="71"/>
        <end position="90"/>
    </location>
</feature>
<dbReference type="Proteomes" id="UP000462376">
    <property type="component" value="Unassembled WGS sequence"/>
</dbReference>
<accession>A0A139KH97</accession>
<protein>
    <submittedName>
        <fullName evidence="3">Uncharacterized protein</fullName>
    </submittedName>
</protein>
<dbReference type="EMBL" id="JAQNRK010000004">
    <property type="protein sequence ID" value="MDC1793577.1"/>
    <property type="molecule type" value="Genomic_DNA"/>
</dbReference>
<evidence type="ECO:0000313" key="5">
    <source>
        <dbReference type="Proteomes" id="UP001215818"/>
    </source>
</evidence>
<evidence type="ECO:0000256" key="1">
    <source>
        <dbReference type="SAM" id="MobiDB-lite"/>
    </source>
</evidence>
<proteinExistence type="predicted"/>
<dbReference type="RefSeq" id="WP_080707066.1">
    <property type="nucleotide sequence ID" value="NZ_CAXKYG010000001.1"/>
</dbReference>
<dbReference type="Gene3D" id="2.20.25.10">
    <property type="match status" value="1"/>
</dbReference>
<dbReference type="Proteomes" id="UP001215818">
    <property type="component" value="Unassembled WGS sequence"/>
</dbReference>
<comment type="caution">
    <text evidence="3">The sequence shown here is derived from an EMBL/GenBank/DDBJ whole genome shotgun (WGS) entry which is preliminary data.</text>
</comment>
<dbReference type="EMBL" id="WCTL01000010">
    <property type="protein sequence ID" value="KAB4235648.1"/>
    <property type="molecule type" value="Genomic_DNA"/>
</dbReference>
<dbReference type="AlphaFoldDB" id="A0A139KH97"/>
<reference evidence="2 4" key="1">
    <citation type="journal article" date="2019" name="Nat. Med.">
        <title>A library of human gut bacterial isolates paired with longitudinal multiomics data enables mechanistic microbiome research.</title>
        <authorList>
            <person name="Poyet M."/>
            <person name="Groussin M."/>
            <person name="Gibbons S.M."/>
            <person name="Avila-Pacheco J."/>
            <person name="Jiang X."/>
            <person name="Kearney S.M."/>
            <person name="Perrotta A.R."/>
            <person name="Berdy B."/>
            <person name="Zhao S."/>
            <person name="Lieberman T.D."/>
            <person name="Swanson P.K."/>
            <person name="Smith M."/>
            <person name="Roesemann S."/>
            <person name="Alexander J.E."/>
            <person name="Rich S.A."/>
            <person name="Livny J."/>
            <person name="Vlamakis H."/>
            <person name="Clish C."/>
            <person name="Bullock K."/>
            <person name="Deik A."/>
            <person name="Scott J."/>
            <person name="Pierce K.A."/>
            <person name="Xavier R.J."/>
            <person name="Alm E.J."/>
        </authorList>
    </citation>
    <scope>NUCLEOTIDE SEQUENCE [LARGE SCALE GENOMIC DNA]</scope>
    <source>
        <strain evidence="2 4">BIOML-A5</strain>
    </source>
</reference>
<dbReference type="SUPFAM" id="SSF57783">
    <property type="entry name" value="Zinc beta-ribbon"/>
    <property type="match status" value="1"/>
</dbReference>
<feature type="compositionally biased region" description="Acidic residues" evidence="1">
    <location>
        <begin position="73"/>
        <end position="90"/>
    </location>
</feature>
<gene>
    <name evidence="2" type="ORF">GAP47_12510</name>
    <name evidence="3" type="ORF">POY73_05425</name>
</gene>
<name>A0A139KH97_BACUN</name>
<reference evidence="3 5" key="2">
    <citation type="submission" date="2022-10" db="EMBL/GenBank/DDBJ databases">
        <title>Human gut microbiome strain richness.</title>
        <authorList>
            <person name="Chen-Liaw A."/>
        </authorList>
    </citation>
    <scope>NUCLEOTIDE SEQUENCE [LARGE SCALE GENOMIC DNA]</scope>
    <source>
        <strain evidence="3 5">D53st1_B1_D53t1_180928</strain>
    </source>
</reference>
<evidence type="ECO:0000313" key="2">
    <source>
        <dbReference type="EMBL" id="KAB4235648.1"/>
    </source>
</evidence>
<evidence type="ECO:0000313" key="3">
    <source>
        <dbReference type="EMBL" id="MDC1793577.1"/>
    </source>
</evidence>
<sequence>MECIFCLNENAYFDGVNYVCPDCGREWPCDEIADDDDDNNKLRCLECGSHLVYPDSSGINDYACDACGCRWDGDDDDDYDEDYDDDEEED</sequence>
<evidence type="ECO:0000313" key="4">
    <source>
        <dbReference type="Proteomes" id="UP000462376"/>
    </source>
</evidence>
<organism evidence="3 5">
    <name type="scientific">Bacteroides uniformis</name>
    <dbReference type="NCBI Taxonomy" id="820"/>
    <lineage>
        <taxon>Bacteria</taxon>
        <taxon>Pseudomonadati</taxon>
        <taxon>Bacteroidota</taxon>
        <taxon>Bacteroidia</taxon>
        <taxon>Bacteroidales</taxon>
        <taxon>Bacteroidaceae</taxon>
        <taxon>Bacteroides</taxon>
    </lineage>
</organism>